<dbReference type="Proteomes" id="UP000029578">
    <property type="component" value="Unassembled WGS sequence"/>
</dbReference>
<evidence type="ECO:0000256" key="1">
    <source>
        <dbReference type="SAM" id="Coils"/>
    </source>
</evidence>
<dbReference type="AlphaFoldDB" id="A0A096C7E1"/>
<name>A0A096C7E1_9BACT</name>
<comment type="caution">
    <text evidence="3">The sequence shown here is derived from an EMBL/GenBank/DDBJ whole genome shotgun (WGS) entry which is preliminary data.</text>
</comment>
<keyword evidence="2" id="KW-1133">Transmembrane helix</keyword>
<dbReference type="InterPro" id="IPR011041">
    <property type="entry name" value="Quinoprot_gluc/sorb_DH_b-prop"/>
</dbReference>
<keyword evidence="3" id="KW-0969">Cilium</keyword>
<protein>
    <submittedName>
        <fullName evidence="3">Flagellar protein FliS</fullName>
    </submittedName>
</protein>
<feature type="transmembrane region" description="Helical" evidence="2">
    <location>
        <begin position="579"/>
        <end position="598"/>
    </location>
</feature>
<keyword evidence="1" id="KW-0175">Coiled coil</keyword>
<dbReference type="SUPFAM" id="SSF50952">
    <property type="entry name" value="Soluble quinoprotein glucose dehydrogenase"/>
    <property type="match status" value="1"/>
</dbReference>
<sequence>MSTLSIDKKGYWIGGETGVIWHIDGQNRKRFYTGLDRIYDIERAPNQANQIWIASRNAGLQLWNIAADTLVHKATFEIPSKGNRYSPYNIDIVDGTLFVATSQGLFSMPLNQQQQGLKLLYPIHKEKAGQYYEPFLVNNLCHVGNKWLFAATQAGVISINLQTKKTELRHKGENIHSVAIYDGKLHILSDNQLTIEGFNGANSKTFSLPQSVLSFYKASSTYYFITSSSILLSDNLKRFVTIPLRNNIPDNPHQISIADDGNGFSVLLTKNAVWRIPHHLGFFNANPPVLATCLSDKSLIYVNNQHELFCQKAGEQIAKKIYDFENDELPKEMYANGEDIYYYNANNQLFRLSLGNHYLINQLFKRPQLLAQTKTRITSMAFLPRQSKILLGVQDYLLSIDTQNGKTDTIKAMDNRYITAFHQVKNGEGIYIATLNHGVFFGKNGQIKQVAGTRDKVFISSLLTYDEQKPHLLLLTNHHLLIQGSDSIQTDGSCRLFCINDSVVYTIPETGIHKYIIKKGQLIDCGSYFADIHFNAQAGVILDNALYIGSDLGVLQLIPGKEEVAKWITFDNKVPSLQLIGIILFTLICILGIIFISYRRHQILTYRQLQMSKDDLHQRLEVLESLKDKLTEVERNTLDSINNEIDSINVSSQSLRNNNEHFAKLSARIARLNRDAALQMVKYLNDQIVRIKQFEVYERDTMVHESEEARNTDNIEVIIEQCRRNEVWLNHIQELKERLNKFHRSTQDTLVLKGLNDGMKERLHHILNESKQHPVAEVYSDFIAVKHQYENIFTQDGLKIIRNYISDSIKQLKEFEGYEIMTKALSDELQSIENDIDNRDRIVLLRLLQTIDNRINQIKHLKTLQKLMQDYTAVHENVVQENEERRMKKFNSKLFADIDSATRDITDQIAEVSDEFFKSFAMTDKEVCKEIFHFTAANSQQVRVLILLLSMPRVKRTLLPGMLGIYGNLNPVVSRLYHSKIGDNNAILTTYCKENPSSIVYYILKLSE</sequence>
<keyword evidence="3" id="KW-0282">Flagellum</keyword>
<proteinExistence type="predicted"/>
<dbReference type="Gene3D" id="2.130.10.10">
    <property type="entry name" value="YVTN repeat-like/Quinoprotein amine dehydrogenase"/>
    <property type="match status" value="2"/>
</dbReference>
<evidence type="ECO:0000313" key="4">
    <source>
        <dbReference type="Proteomes" id="UP000029578"/>
    </source>
</evidence>
<dbReference type="EMBL" id="JRNS01000249">
    <property type="protein sequence ID" value="KGF50817.1"/>
    <property type="molecule type" value="Genomic_DNA"/>
</dbReference>
<dbReference type="SUPFAM" id="SSF82171">
    <property type="entry name" value="DPP6 N-terminal domain-like"/>
    <property type="match status" value="1"/>
</dbReference>
<reference evidence="3 4" key="1">
    <citation type="submission" date="2014-07" db="EMBL/GenBank/DDBJ databases">
        <authorList>
            <person name="McCorrison J."/>
            <person name="Sanka R."/>
            <person name="Torralba M."/>
            <person name="Gillis M."/>
            <person name="Haft D.H."/>
            <person name="Methe B."/>
            <person name="Sutton G."/>
            <person name="Nelson K.E."/>
        </authorList>
    </citation>
    <scope>NUCLEOTIDE SEQUENCE [LARGE SCALE GENOMIC DNA]</scope>
    <source>
        <strain evidence="3 4">DNF00666</strain>
    </source>
</reference>
<feature type="coiled-coil region" evidence="1">
    <location>
        <begin position="606"/>
        <end position="675"/>
    </location>
</feature>
<evidence type="ECO:0000313" key="3">
    <source>
        <dbReference type="EMBL" id="KGF50817.1"/>
    </source>
</evidence>
<keyword evidence="2" id="KW-0472">Membrane</keyword>
<gene>
    <name evidence="3" type="ORF">HMPREF0661_04530</name>
</gene>
<organism evidence="3 4">
    <name type="scientific">Prevotella melaninogenica DNF00666</name>
    <dbReference type="NCBI Taxonomy" id="1401073"/>
    <lineage>
        <taxon>Bacteria</taxon>
        <taxon>Pseudomonadati</taxon>
        <taxon>Bacteroidota</taxon>
        <taxon>Bacteroidia</taxon>
        <taxon>Bacteroidales</taxon>
        <taxon>Prevotellaceae</taxon>
        <taxon>Prevotella</taxon>
    </lineage>
</organism>
<keyword evidence="3" id="KW-0966">Cell projection</keyword>
<keyword evidence="2" id="KW-0812">Transmembrane</keyword>
<accession>A0A096C7E1</accession>
<evidence type="ECO:0000256" key="2">
    <source>
        <dbReference type="SAM" id="Phobius"/>
    </source>
</evidence>
<dbReference type="InterPro" id="IPR015943">
    <property type="entry name" value="WD40/YVTN_repeat-like_dom_sf"/>
</dbReference>